<keyword evidence="4" id="KW-0902">Two-component regulatory system</keyword>
<protein>
    <submittedName>
        <fullName evidence="11">DNA-binding response regulator</fullName>
    </submittedName>
</protein>
<evidence type="ECO:0000313" key="11">
    <source>
        <dbReference type="EMBL" id="OXM82962.1"/>
    </source>
</evidence>
<comment type="caution">
    <text evidence="11">The sequence shown here is derived from an EMBL/GenBank/DDBJ whole genome shotgun (WGS) entry which is preliminary data.</text>
</comment>
<evidence type="ECO:0000256" key="2">
    <source>
        <dbReference type="ARBA" id="ARBA00022490"/>
    </source>
</evidence>
<evidence type="ECO:0000313" key="12">
    <source>
        <dbReference type="Proteomes" id="UP000215509"/>
    </source>
</evidence>
<dbReference type="InterPro" id="IPR051552">
    <property type="entry name" value="HptR"/>
</dbReference>
<evidence type="ECO:0000256" key="1">
    <source>
        <dbReference type="ARBA" id="ARBA00004496"/>
    </source>
</evidence>
<organism evidence="11 12">
    <name type="scientific">Paenibacillus rigui</name>
    <dbReference type="NCBI Taxonomy" id="554312"/>
    <lineage>
        <taxon>Bacteria</taxon>
        <taxon>Bacillati</taxon>
        <taxon>Bacillota</taxon>
        <taxon>Bacilli</taxon>
        <taxon>Bacillales</taxon>
        <taxon>Paenibacillaceae</taxon>
        <taxon>Paenibacillus</taxon>
    </lineage>
</organism>
<dbReference type="Gene3D" id="1.10.10.60">
    <property type="entry name" value="Homeodomain-like"/>
    <property type="match status" value="2"/>
</dbReference>
<feature type="domain" description="Response regulatory" evidence="10">
    <location>
        <begin position="3"/>
        <end position="120"/>
    </location>
</feature>
<evidence type="ECO:0000259" key="9">
    <source>
        <dbReference type="PROSITE" id="PS01124"/>
    </source>
</evidence>
<dbReference type="SUPFAM" id="SSF52172">
    <property type="entry name" value="CheY-like"/>
    <property type="match status" value="1"/>
</dbReference>
<dbReference type="SMART" id="SM00342">
    <property type="entry name" value="HTH_ARAC"/>
    <property type="match status" value="1"/>
</dbReference>
<dbReference type="Pfam" id="PF00072">
    <property type="entry name" value="Response_reg"/>
    <property type="match status" value="1"/>
</dbReference>
<reference evidence="11 12" key="1">
    <citation type="submission" date="2017-07" db="EMBL/GenBank/DDBJ databases">
        <title>Genome sequencing and assembly of Paenibacillus rigui.</title>
        <authorList>
            <person name="Mayilraj S."/>
        </authorList>
    </citation>
    <scope>NUCLEOTIDE SEQUENCE [LARGE SCALE GENOMIC DNA]</scope>
    <source>
        <strain evidence="11 12">JCM 16352</strain>
    </source>
</reference>
<keyword evidence="6 11" id="KW-0238">DNA-binding</keyword>
<dbReference type="PANTHER" id="PTHR42713">
    <property type="entry name" value="HISTIDINE KINASE-RELATED"/>
    <property type="match status" value="1"/>
</dbReference>
<evidence type="ECO:0000256" key="4">
    <source>
        <dbReference type="ARBA" id="ARBA00023012"/>
    </source>
</evidence>
<accession>A0A229UHS2</accession>
<feature type="modified residue" description="4-aspartylphosphate" evidence="8">
    <location>
        <position position="55"/>
    </location>
</feature>
<dbReference type="GO" id="GO:0005737">
    <property type="term" value="C:cytoplasm"/>
    <property type="evidence" value="ECO:0007669"/>
    <property type="project" value="UniProtKB-SubCell"/>
</dbReference>
<dbReference type="AlphaFoldDB" id="A0A229UHS2"/>
<dbReference type="GO" id="GO:0043565">
    <property type="term" value="F:sequence-specific DNA binding"/>
    <property type="evidence" value="ECO:0007669"/>
    <property type="project" value="InterPro"/>
</dbReference>
<dbReference type="InterPro" id="IPR018060">
    <property type="entry name" value="HTH_AraC"/>
</dbReference>
<dbReference type="InterPro" id="IPR001789">
    <property type="entry name" value="Sig_transdc_resp-reg_receiver"/>
</dbReference>
<dbReference type="CDD" id="cd17536">
    <property type="entry name" value="REC_YesN-like"/>
    <property type="match status" value="1"/>
</dbReference>
<keyword evidence="5" id="KW-0805">Transcription regulation</keyword>
<dbReference type="Proteomes" id="UP000215509">
    <property type="component" value="Unassembled WGS sequence"/>
</dbReference>
<dbReference type="EMBL" id="NMQW01000053">
    <property type="protein sequence ID" value="OXM82962.1"/>
    <property type="molecule type" value="Genomic_DNA"/>
</dbReference>
<feature type="domain" description="HTH araC/xylS-type" evidence="9">
    <location>
        <begin position="152"/>
        <end position="249"/>
    </location>
</feature>
<keyword evidence="12" id="KW-1185">Reference proteome</keyword>
<dbReference type="PROSITE" id="PS01124">
    <property type="entry name" value="HTH_ARAC_FAMILY_2"/>
    <property type="match status" value="1"/>
</dbReference>
<dbReference type="SMART" id="SM00448">
    <property type="entry name" value="REC"/>
    <property type="match status" value="1"/>
</dbReference>
<evidence type="ECO:0000256" key="7">
    <source>
        <dbReference type="ARBA" id="ARBA00023163"/>
    </source>
</evidence>
<sequence>MYKLAVVDDETETRNTLCSCFPWEQTGFQLTAQLNNGREALKHVLAHPIDVLLCDIKMPFMNGIELAKEIFDRKLPIRVVLLSGLRDFEHARQAISCGVRHYLVKPAKFDDLHSALLALKSELDLEAGTLDTNEPVANAALTLYNQDDPVIHKIIAFVEADIRTATLEAAAKHVHMNPTYVSSYFRKMTGAKFSDYVHSVKMNKALVLLKDRHFKAFEVSEMVGYTNAKNFIRSFKQFYGKTPGQYRHGQ</sequence>
<keyword evidence="3 8" id="KW-0597">Phosphoprotein</keyword>
<keyword evidence="2" id="KW-0963">Cytoplasm</keyword>
<proteinExistence type="predicted"/>
<dbReference type="Gene3D" id="3.40.50.2300">
    <property type="match status" value="1"/>
</dbReference>
<dbReference type="PANTHER" id="PTHR42713:SF3">
    <property type="entry name" value="TRANSCRIPTIONAL REGULATORY PROTEIN HPTR"/>
    <property type="match status" value="1"/>
</dbReference>
<name>A0A229UHS2_9BACL</name>
<dbReference type="InterPro" id="IPR009057">
    <property type="entry name" value="Homeodomain-like_sf"/>
</dbReference>
<gene>
    <name evidence="11" type="ORF">CF651_28565</name>
</gene>
<dbReference type="OrthoDB" id="159632at2"/>
<dbReference type="InterPro" id="IPR011006">
    <property type="entry name" value="CheY-like_superfamily"/>
</dbReference>
<evidence type="ECO:0000256" key="3">
    <source>
        <dbReference type="ARBA" id="ARBA00022553"/>
    </source>
</evidence>
<dbReference type="SUPFAM" id="SSF46689">
    <property type="entry name" value="Homeodomain-like"/>
    <property type="match status" value="1"/>
</dbReference>
<evidence type="ECO:0000256" key="5">
    <source>
        <dbReference type="ARBA" id="ARBA00023015"/>
    </source>
</evidence>
<dbReference type="PROSITE" id="PS50110">
    <property type="entry name" value="RESPONSE_REGULATORY"/>
    <property type="match status" value="1"/>
</dbReference>
<keyword evidence="7" id="KW-0804">Transcription</keyword>
<dbReference type="GO" id="GO:0003700">
    <property type="term" value="F:DNA-binding transcription factor activity"/>
    <property type="evidence" value="ECO:0007669"/>
    <property type="project" value="InterPro"/>
</dbReference>
<comment type="subcellular location">
    <subcellularLocation>
        <location evidence="1">Cytoplasm</location>
    </subcellularLocation>
</comment>
<dbReference type="GO" id="GO:0000160">
    <property type="term" value="P:phosphorelay signal transduction system"/>
    <property type="evidence" value="ECO:0007669"/>
    <property type="project" value="UniProtKB-KW"/>
</dbReference>
<evidence type="ECO:0000256" key="8">
    <source>
        <dbReference type="PROSITE-ProRule" id="PRU00169"/>
    </source>
</evidence>
<dbReference type="Pfam" id="PF12833">
    <property type="entry name" value="HTH_18"/>
    <property type="match status" value="1"/>
</dbReference>
<dbReference type="PRINTS" id="PR00032">
    <property type="entry name" value="HTHARAC"/>
</dbReference>
<evidence type="ECO:0000259" key="10">
    <source>
        <dbReference type="PROSITE" id="PS50110"/>
    </source>
</evidence>
<evidence type="ECO:0000256" key="6">
    <source>
        <dbReference type="ARBA" id="ARBA00023125"/>
    </source>
</evidence>
<dbReference type="InterPro" id="IPR020449">
    <property type="entry name" value="Tscrpt_reg_AraC-type_HTH"/>
</dbReference>